<evidence type="ECO:0000256" key="1">
    <source>
        <dbReference type="ARBA" id="ARBA00004128"/>
    </source>
</evidence>
<feature type="domain" description="ABC transporter" evidence="14">
    <location>
        <begin position="603"/>
        <end position="827"/>
    </location>
</feature>
<evidence type="ECO:0000256" key="3">
    <source>
        <dbReference type="ARBA" id="ARBA00022448"/>
    </source>
</evidence>
<dbReference type="InterPro" id="IPR056227">
    <property type="entry name" value="TMD0_ABC"/>
</dbReference>
<feature type="transmembrane region" description="Helical" evidence="13">
    <location>
        <begin position="134"/>
        <end position="154"/>
    </location>
</feature>
<dbReference type="SUPFAM" id="SSF90123">
    <property type="entry name" value="ABC transporter transmembrane region"/>
    <property type="match status" value="2"/>
</dbReference>
<keyword evidence="4" id="KW-0597">Phosphoprotein</keyword>
<dbReference type="GO" id="GO:0042592">
    <property type="term" value="P:homeostatic process"/>
    <property type="evidence" value="ECO:0007669"/>
    <property type="project" value="UniProtKB-ARBA"/>
</dbReference>
<feature type="transmembrane region" description="Helical" evidence="13">
    <location>
        <begin position="391"/>
        <end position="412"/>
    </location>
</feature>
<protein>
    <submittedName>
        <fullName evidence="16">ATP-binding cassette, subfamily C (CFTR/MRP), member 1</fullName>
    </submittedName>
</protein>
<dbReference type="PANTHER" id="PTHR24223:SF443">
    <property type="entry name" value="MULTIDRUG-RESISTANCE LIKE PROTEIN 1, ISOFORM I"/>
    <property type="match status" value="1"/>
</dbReference>
<dbReference type="Gene3D" id="1.20.1560.10">
    <property type="entry name" value="ABC transporter type 1, transmembrane domain"/>
    <property type="match status" value="2"/>
</dbReference>
<feature type="transmembrane region" description="Helical" evidence="13">
    <location>
        <begin position="418"/>
        <end position="439"/>
    </location>
</feature>
<keyword evidence="10" id="KW-1278">Translocase</keyword>
<dbReference type="Pfam" id="PF24357">
    <property type="entry name" value="TMD0_ABC"/>
    <property type="match status" value="1"/>
</dbReference>
<dbReference type="Pfam" id="PF00005">
    <property type="entry name" value="ABC_tran"/>
    <property type="match status" value="2"/>
</dbReference>
<dbReference type="InterPro" id="IPR036640">
    <property type="entry name" value="ABC1_TM_sf"/>
</dbReference>
<evidence type="ECO:0000256" key="5">
    <source>
        <dbReference type="ARBA" id="ARBA00022554"/>
    </source>
</evidence>
<feature type="transmembrane region" description="Helical" evidence="13">
    <location>
        <begin position="73"/>
        <end position="92"/>
    </location>
</feature>
<dbReference type="InterPro" id="IPR050173">
    <property type="entry name" value="ABC_transporter_C-like"/>
</dbReference>
<keyword evidence="17" id="KW-1185">Reference proteome</keyword>
<feature type="transmembrane region" description="Helical" evidence="13">
    <location>
        <begin position="506"/>
        <end position="526"/>
    </location>
</feature>
<feature type="transmembrane region" description="Helical" evidence="13">
    <location>
        <begin position="166"/>
        <end position="183"/>
    </location>
</feature>
<organism evidence="16 17">
    <name type="scientific">Entomortierella parvispora</name>
    <dbReference type="NCBI Taxonomy" id="205924"/>
    <lineage>
        <taxon>Eukaryota</taxon>
        <taxon>Fungi</taxon>
        <taxon>Fungi incertae sedis</taxon>
        <taxon>Mucoromycota</taxon>
        <taxon>Mortierellomycotina</taxon>
        <taxon>Mortierellomycetes</taxon>
        <taxon>Mortierellales</taxon>
        <taxon>Mortierellaceae</taxon>
        <taxon>Entomortierella</taxon>
    </lineage>
</organism>
<dbReference type="OrthoDB" id="6500128at2759"/>
<keyword evidence="6 13" id="KW-0812">Transmembrane</keyword>
<evidence type="ECO:0000256" key="12">
    <source>
        <dbReference type="ARBA" id="ARBA00023136"/>
    </source>
</evidence>
<dbReference type="PROSITE" id="PS50929">
    <property type="entry name" value="ABC_TM1F"/>
    <property type="match status" value="2"/>
</dbReference>
<dbReference type="PROSITE" id="PS00211">
    <property type="entry name" value="ABC_TRANSPORTER_1"/>
    <property type="match status" value="2"/>
</dbReference>
<dbReference type="InterPro" id="IPR011527">
    <property type="entry name" value="ABC1_TM_dom"/>
</dbReference>
<evidence type="ECO:0000313" key="16">
    <source>
        <dbReference type="EMBL" id="GJJ71293.1"/>
    </source>
</evidence>
<keyword evidence="11 13" id="KW-1133">Transmembrane helix</keyword>
<keyword evidence="5" id="KW-0926">Vacuole</keyword>
<gene>
    <name evidence="16" type="ORF">EMPS_03643</name>
</gene>
<dbReference type="GO" id="GO:0016887">
    <property type="term" value="F:ATP hydrolysis activity"/>
    <property type="evidence" value="ECO:0007669"/>
    <property type="project" value="InterPro"/>
</dbReference>
<comment type="similarity">
    <text evidence="2">Belongs to the ABC transporter superfamily. ABCC family. Conjugate transporter (TC 3.A.1.208) subfamily.</text>
</comment>
<dbReference type="PROSITE" id="PS50893">
    <property type="entry name" value="ABC_TRANSPORTER_2"/>
    <property type="match status" value="2"/>
</dbReference>
<dbReference type="Gene3D" id="3.40.50.300">
    <property type="entry name" value="P-loop containing nucleotide triphosphate hydrolases"/>
    <property type="match status" value="2"/>
</dbReference>
<evidence type="ECO:0000256" key="10">
    <source>
        <dbReference type="ARBA" id="ARBA00022967"/>
    </source>
</evidence>
<feature type="domain" description="ABC transmembrane type-1" evidence="15">
    <location>
        <begin position="943"/>
        <end position="1224"/>
    </location>
</feature>
<keyword evidence="8" id="KW-0547">Nucleotide-binding</keyword>
<dbReference type="InterPro" id="IPR027417">
    <property type="entry name" value="P-loop_NTPase"/>
</dbReference>
<evidence type="ECO:0000259" key="14">
    <source>
        <dbReference type="PROSITE" id="PS50893"/>
    </source>
</evidence>
<dbReference type="Proteomes" id="UP000827284">
    <property type="component" value="Unassembled WGS sequence"/>
</dbReference>
<feature type="transmembrane region" description="Helical" evidence="13">
    <location>
        <begin position="546"/>
        <end position="567"/>
    </location>
</feature>
<keyword evidence="9 16" id="KW-0067">ATP-binding</keyword>
<name>A0A9P3H7M6_9FUNG</name>
<evidence type="ECO:0000256" key="4">
    <source>
        <dbReference type="ARBA" id="ARBA00022553"/>
    </source>
</evidence>
<dbReference type="SUPFAM" id="SSF52540">
    <property type="entry name" value="P-loop containing nucleoside triphosphate hydrolases"/>
    <property type="match status" value="2"/>
</dbReference>
<dbReference type="CDD" id="cd18603">
    <property type="entry name" value="ABC_6TM_MRP1_2_3_6_D2_like"/>
    <property type="match status" value="1"/>
</dbReference>
<dbReference type="EMBL" id="BQFW01000005">
    <property type="protein sequence ID" value="GJJ71293.1"/>
    <property type="molecule type" value="Genomic_DNA"/>
</dbReference>
<dbReference type="InterPro" id="IPR003593">
    <property type="entry name" value="AAA+_ATPase"/>
</dbReference>
<accession>A0A9P3H7M6</accession>
<dbReference type="FunFam" id="1.20.1560.10:FF:000020">
    <property type="entry name" value="ABC metal ion transporter"/>
    <property type="match status" value="1"/>
</dbReference>
<feature type="domain" description="ABC transmembrane type-1" evidence="15">
    <location>
        <begin position="277"/>
        <end position="562"/>
    </location>
</feature>
<dbReference type="InterPro" id="IPR003439">
    <property type="entry name" value="ABC_transporter-like_ATP-bd"/>
</dbReference>
<reference evidence="16" key="2">
    <citation type="journal article" date="2022" name="Microbiol. Resour. Announc.">
        <title>Whole-Genome Sequence of Entomortierella parvispora E1425, a Mucoromycotan Fungus Associated with Burkholderiaceae-Related Endosymbiotic Bacteria.</title>
        <authorList>
            <person name="Herlambang A."/>
            <person name="Guo Y."/>
            <person name="Takashima Y."/>
            <person name="Narisawa K."/>
            <person name="Ohta H."/>
            <person name="Nishizawa T."/>
        </authorList>
    </citation>
    <scope>NUCLEOTIDE SEQUENCE</scope>
    <source>
        <strain evidence="16">E1425</strain>
    </source>
</reference>
<evidence type="ECO:0000256" key="9">
    <source>
        <dbReference type="ARBA" id="ARBA00022840"/>
    </source>
</evidence>
<evidence type="ECO:0000256" key="6">
    <source>
        <dbReference type="ARBA" id="ARBA00022692"/>
    </source>
</evidence>
<feature type="transmembrane region" description="Helical" evidence="13">
    <location>
        <begin position="104"/>
        <end position="122"/>
    </location>
</feature>
<dbReference type="CDD" id="cd03244">
    <property type="entry name" value="ABCC_MRP_domain2"/>
    <property type="match status" value="1"/>
</dbReference>
<feature type="domain" description="ABC transporter" evidence="14">
    <location>
        <begin position="1261"/>
        <end position="1495"/>
    </location>
</feature>
<keyword evidence="7" id="KW-0677">Repeat</keyword>
<reference evidence="16" key="1">
    <citation type="submission" date="2021-11" db="EMBL/GenBank/DDBJ databases">
        <authorList>
            <person name="Herlambang A."/>
            <person name="Guo Y."/>
            <person name="Takashima Y."/>
            <person name="Nishizawa T."/>
        </authorList>
    </citation>
    <scope>NUCLEOTIDE SEQUENCE</scope>
    <source>
        <strain evidence="16">E1425</strain>
    </source>
</reference>
<sequence length="1500" mass="167761">MSFWQCQQQTAGELLDPFSPDCPADFTPCFENTVVRLAPVAFLLAVGVPRYFNLAKRASLAHPSKSWRQILKLIEIIALLGVTIALVVVDQFNHKESSFGMEAASAMLEVLVLAFALALTVLENKKSFLSSNTLLVFWPLSMIATGIRLRTLVIGCPSTSQIDTQLYGAKFALTFLVFVLECARKDAGIRLGEDDFTKCPEDEANIFSIASFHWVTGLMRKGYAKPLTMDDLWVLRKQDRSNTASMTFSETWEKECTKEIPSLIRAISSAFGRPFYIAGIWKLANDLLGFSQPMLLREFLIFVRSYKSEDPLPLYRGYTIACLMLACSVSQTTVLHQYFHLCFRTGMHIRSGLVTAIYQKSLNLSNSSRQKFTVGEIVNHMSIDAQRLQDLVTYLHVVWSGLFQITLALYLLNKTMGVAIFAGVGVMLLMIPLNARLSLIQKNFQQRQMKNKDSRIKLMNEILNGIKVIKLYAWEGTFLQKVLTIRNDLELDMLKKIGYLGAVQNFTWACAPFMVSLTTFSVYALVMKQPMTTDVVFTSIALFNLLQFPLGMFANVISSCIEAYVAIGRVQKFLLSVEVDPTAITVEDPSQFTGRDALDKYALILSDATYTWHRNSASAVSDINLMLQKDCLLSVIGRVGSGKSSLIAALCGDLERVSGSIRVRGSVAFVPQQAWIMNDTLRNNILFGNRYDPVFYQKTIEACCLQPDFDMLLGGDATEIGERGINLSGGQKARISLARAVYARADIYLFDDPLSAVDAHVGRTIFDKVVGPNGLLAKKTRVFVTHQIQYLSQSTNIVMMREGRIVEQGNFEELMRKKTDVYQLVVDYGRDSSQQTEFPDDDVSAQEATLVEEVVDPNVAPGDEPVVISTSPMSARPGSLKSTQSIRTLRRPSVASIKSTKVVKVDQPNNIMTVEQMNQGSVHRSVYQAYAKACSYSAVLMYFLSMFLSQGASVATSLWLTYWSRNYDSGKGPQNTIYYIGVYAALGFGYSFLTVLQNIIVQVFCGIRSARVLHQKMLMSVLRSPMMFFDTTPMGRILNRFSKDQSTVDEVLPRTFGGYFRTVYQVGAVLLVVTFSTPSFIIVILPFGFIYLWLQRYYLATSRELRRLDSVSRSPVYAHFQETLGGISTIRAYRQQARFILGNEDHLDQNLRAYYPGIAGNRWLAFRLETLSSVVIFGSAFFAVMALSNNVDVDPGLVGLSLTYALSITQTLNWMVRQYTEIESNIVSVERMQEYIDLTPEAPEIIDSNRPAADWPAEGRVDFVDYETRYRPGLELVLRGVTCSIRSHEKIGIVGRTGAGKSSLTLSLFRIIESVKGQIFVDGFDISTLGLYDVRSRFSIIPQDPVLFAGTIRFNLDPQGTKSDLELWQALEDSYLKEHVSQLEGGLNAMVLEQGDNFSVGQRQLICLARALLRKTSLLILDEATAAIDLETDALVQAIIRQKFCDCTILTIAHRINTVMDSDRIMVLDQGRVAEFETPAKLLSDSTSIFYSLAKESGNL</sequence>
<dbReference type="CDD" id="cd18595">
    <property type="entry name" value="ABC_6TM_MRP1_2_3_6_D1_like"/>
    <property type="match status" value="1"/>
</dbReference>
<dbReference type="GO" id="GO:0000329">
    <property type="term" value="C:fungal-type vacuole membrane"/>
    <property type="evidence" value="ECO:0007669"/>
    <property type="project" value="UniProtKB-ARBA"/>
</dbReference>
<dbReference type="FunFam" id="3.40.50.300:FF:000074">
    <property type="entry name" value="Multidrug resistance-associated protein 5 isoform 1"/>
    <property type="match status" value="1"/>
</dbReference>
<dbReference type="Pfam" id="PF00664">
    <property type="entry name" value="ABC_membrane"/>
    <property type="match status" value="2"/>
</dbReference>
<dbReference type="SMART" id="SM00382">
    <property type="entry name" value="AAA"/>
    <property type="match status" value="2"/>
</dbReference>
<evidence type="ECO:0000256" key="2">
    <source>
        <dbReference type="ARBA" id="ARBA00009726"/>
    </source>
</evidence>
<feature type="transmembrane region" description="Helical" evidence="13">
    <location>
        <begin position="980"/>
        <end position="1005"/>
    </location>
</feature>
<dbReference type="GO" id="GO:0140359">
    <property type="term" value="F:ABC-type transporter activity"/>
    <property type="evidence" value="ECO:0007669"/>
    <property type="project" value="InterPro"/>
</dbReference>
<evidence type="ECO:0000256" key="8">
    <source>
        <dbReference type="ARBA" id="ARBA00022741"/>
    </source>
</evidence>
<comment type="subcellular location">
    <subcellularLocation>
        <location evidence="1">Vacuole membrane</location>
        <topology evidence="1">Multi-pass membrane protein</topology>
    </subcellularLocation>
</comment>
<evidence type="ECO:0000256" key="7">
    <source>
        <dbReference type="ARBA" id="ARBA00022737"/>
    </source>
</evidence>
<evidence type="ECO:0000256" key="11">
    <source>
        <dbReference type="ARBA" id="ARBA00022989"/>
    </source>
</evidence>
<evidence type="ECO:0000256" key="13">
    <source>
        <dbReference type="SAM" id="Phobius"/>
    </source>
</evidence>
<dbReference type="FunFam" id="3.40.50.300:FF:000450">
    <property type="entry name" value="ABC transporter C family member 2"/>
    <property type="match status" value="1"/>
</dbReference>
<proteinExistence type="inferred from homology"/>
<keyword evidence="12 13" id="KW-0472">Membrane</keyword>
<comment type="caution">
    <text evidence="16">The sequence shown here is derived from an EMBL/GenBank/DDBJ whole genome shotgun (WGS) entry which is preliminary data.</text>
</comment>
<dbReference type="FunFam" id="1.20.1560.10:FF:000001">
    <property type="entry name" value="ATP-binding cassette subfamily C member 1"/>
    <property type="match status" value="1"/>
</dbReference>
<keyword evidence="3" id="KW-0813">Transport</keyword>
<feature type="transmembrane region" description="Helical" evidence="13">
    <location>
        <begin position="1068"/>
        <end position="1094"/>
    </location>
</feature>
<dbReference type="PANTHER" id="PTHR24223">
    <property type="entry name" value="ATP-BINDING CASSETTE SUB-FAMILY C"/>
    <property type="match status" value="1"/>
</dbReference>
<feature type="transmembrane region" description="Helical" evidence="13">
    <location>
        <begin position="939"/>
        <end position="960"/>
    </location>
</feature>
<dbReference type="GO" id="GO:0005524">
    <property type="term" value="F:ATP binding"/>
    <property type="evidence" value="ECO:0007669"/>
    <property type="project" value="UniProtKB-KW"/>
</dbReference>
<dbReference type="InterPro" id="IPR017871">
    <property type="entry name" value="ABC_transporter-like_CS"/>
</dbReference>
<evidence type="ECO:0000259" key="15">
    <source>
        <dbReference type="PROSITE" id="PS50929"/>
    </source>
</evidence>
<evidence type="ECO:0000313" key="17">
    <source>
        <dbReference type="Proteomes" id="UP000827284"/>
    </source>
</evidence>
<dbReference type="CDD" id="cd03250">
    <property type="entry name" value="ABCC_MRP_domain1"/>
    <property type="match status" value="1"/>
</dbReference>